<keyword evidence="2" id="KW-1185">Reference proteome</keyword>
<name>A0AAF0R171_SOLVR</name>
<gene>
    <name evidence="1" type="ORF">MTR67_026791</name>
</gene>
<dbReference type="Proteomes" id="UP001234989">
    <property type="component" value="Chromosome 6"/>
</dbReference>
<reference evidence="1" key="1">
    <citation type="submission" date="2023-08" db="EMBL/GenBank/DDBJ databases">
        <title>A de novo genome assembly of Solanum verrucosum Schlechtendal, a Mexican diploid species geographically isolated from the other diploid A-genome species in potato relatives.</title>
        <authorList>
            <person name="Hosaka K."/>
        </authorList>
    </citation>
    <scope>NUCLEOTIDE SEQUENCE</scope>
    <source>
        <tissue evidence="1">Young leaves</tissue>
    </source>
</reference>
<proteinExistence type="predicted"/>
<evidence type="ECO:0000313" key="1">
    <source>
        <dbReference type="EMBL" id="WMV33406.1"/>
    </source>
</evidence>
<protein>
    <submittedName>
        <fullName evidence="1">Uncharacterized protein</fullName>
    </submittedName>
</protein>
<sequence>MRRLQLLRSL</sequence>
<accession>A0AAF0R171</accession>
<dbReference type="EMBL" id="CP133617">
    <property type="protein sequence ID" value="WMV33406.1"/>
    <property type="molecule type" value="Genomic_DNA"/>
</dbReference>
<evidence type="ECO:0000313" key="2">
    <source>
        <dbReference type="Proteomes" id="UP001234989"/>
    </source>
</evidence>
<organism evidence="1 2">
    <name type="scientific">Solanum verrucosum</name>
    <dbReference type="NCBI Taxonomy" id="315347"/>
    <lineage>
        <taxon>Eukaryota</taxon>
        <taxon>Viridiplantae</taxon>
        <taxon>Streptophyta</taxon>
        <taxon>Embryophyta</taxon>
        <taxon>Tracheophyta</taxon>
        <taxon>Spermatophyta</taxon>
        <taxon>Magnoliopsida</taxon>
        <taxon>eudicotyledons</taxon>
        <taxon>Gunneridae</taxon>
        <taxon>Pentapetalae</taxon>
        <taxon>asterids</taxon>
        <taxon>lamiids</taxon>
        <taxon>Solanales</taxon>
        <taxon>Solanaceae</taxon>
        <taxon>Solanoideae</taxon>
        <taxon>Solaneae</taxon>
        <taxon>Solanum</taxon>
    </lineage>
</organism>